<feature type="transmembrane region" description="Helical" evidence="7">
    <location>
        <begin position="426"/>
        <end position="447"/>
    </location>
</feature>
<feature type="transmembrane region" description="Helical" evidence="7">
    <location>
        <begin position="951"/>
        <end position="974"/>
    </location>
</feature>
<feature type="transmembrane region" description="Helical" evidence="7">
    <location>
        <begin position="622"/>
        <end position="646"/>
    </location>
</feature>
<keyword evidence="7" id="KW-0067">ATP-binding</keyword>
<evidence type="ECO:0000259" key="9">
    <source>
        <dbReference type="Pfam" id="PF00403"/>
    </source>
</evidence>
<dbReference type="PANTHER" id="PTHR46594">
    <property type="entry name" value="P-TYPE CATION-TRANSPORTING ATPASE"/>
    <property type="match status" value="1"/>
</dbReference>
<dbReference type="EMBL" id="JAUEPU010000005">
    <property type="protein sequence ID" value="KAK0502318.1"/>
    <property type="molecule type" value="Genomic_DNA"/>
</dbReference>
<dbReference type="GO" id="GO:0005524">
    <property type="term" value="F:ATP binding"/>
    <property type="evidence" value="ECO:0007669"/>
    <property type="project" value="UniProtKB-UniRule"/>
</dbReference>
<dbReference type="GO" id="GO:0016020">
    <property type="term" value="C:membrane"/>
    <property type="evidence" value="ECO:0007669"/>
    <property type="project" value="UniProtKB-SubCell"/>
</dbReference>
<dbReference type="PROSITE" id="PS01047">
    <property type="entry name" value="HMA_1"/>
    <property type="match status" value="1"/>
</dbReference>
<dbReference type="InterPro" id="IPR059000">
    <property type="entry name" value="ATPase_P-type_domA"/>
</dbReference>
<protein>
    <submittedName>
        <fullName evidence="10">E1-E2 ATPase-domain-containing protein</fullName>
    </submittedName>
</protein>
<dbReference type="SFLD" id="SFLDS00003">
    <property type="entry name" value="Haloacid_Dehalogenase"/>
    <property type="match status" value="1"/>
</dbReference>
<dbReference type="SFLD" id="SFLDF00027">
    <property type="entry name" value="p-type_atpase"/>
    <property type="match status" value="1"/>
</dbReference>
<evidence type="ECO:0000259" key="8">
    <source>
        <dbReference type="Pfam" id="PF00122"/>
    </source>
</evidence>
<feature type="domain" description="HMA" evidence="9">
    <location>
        <begin position="171"/>
        <end position="230"/>
    </location>
</feature>
<dbReference type="GO" id="GO:0016887">
    <property type="term" value="F:ATP hydrolysis activity"/>
    <property type="evidence" value="ECO:0007669"/>
    <property type="project" value="InterPro"/>
</dbReference>
<dbReference type="SUPFAM" id="SSF55008">
    <property type="entry name" value="HMA, heavy metal-associated domain"/>
    <property type="match status" value="1"/>
</dbReference>
<feature type="transmembrane region" description="Helical" evidence="7">
    <location>
        <begin position="361"/>
        <end position="381"/>
    </location>
</feature>
<evidence type="ECO:0000256" key="3">
    <source>
        <dbReference type="ARBA" id="ARBA00022723"/>
    </source>
</evidence>
<evidence type="ECO:0000256" key="2">
    <source>
        <dbReference type="ARBA" id="ARBA00022692"/>
    </source>
</evidence>
<keyword evidence="5 7" id="KW-1133">Transmembrane helix</keyword>
<evidence type="ECO:0000256" key="7">
    <source>
        <dbReference type="RuleBase" id="RU362081"/>
    </source>
</evidence>
<name>A0AA39UTB8_9AGAR</name>
<dbReference type="GO" id="GO:0019829">
    <property type="term" value="F:ATPase-coupled monoatomic cation transmembrane transporter activity"/>
    <property type="evidence" value="ECO:0007669"/>
    <property type="project" value="InterPro"/>
</dbReference>
<gene>
    <name evidence="10" type="ORF">EDD18DRAFT_687254</name>
</gene>
<evidence type="ECO:0000313" key="11">
    <source>
        <dbReference type="Proteomes" id="UP001175228"/>
    </source>
</evidence>
<feature type="domain" description="P-type ATPase A" evidence="8">
    <location>
        <begin position="474"/>
        <end position="563"/>
    </location>
</feature>
<reference evidence="10" key="1">
    <citation type="submission" date="2023-06" db="EMBL/GenBank/DDBJ databases">
        <authorList>
            <consortium name="Lawrence Berkeley National Laboratory"/>
            <person name="Ahrendt S."/>
            <person name="Sahu N."/>
            <person name="Indic B."/>
            <person name="Wong-Bajracharya J."/>
            <person name="Merenyi Z."/>
            <person name="Ke H.-M."/>
            <person name="Monk M."/>
            <person name="Kocsube S."/>
            <person name="Drula E."/>
            <person name="Lipzen A."/>
            <person name="Balint B."/>
            <person name="Henrissat B."/>
            <person name="Andreopoulos B."/>
            <person name="Martin F.M."/>
            <person name="Harder C.B."/>
            <person name="Rigling D."/>
            <person name="Ford K.L."/>
            <person name="Foster G.D."/>
            <person name="Pangilinan J."/>
            <person name="Papanicolaou A."/>
            <person name="Barry K."/>
            <person name="LaButti K."/>
            <person name="Viragh M."/>
            <person name="Koriabine M."/>
            <person name="Yan M."/>
            <person name="Riley R."/>
            <person name="Champramary S."/>
            <person name="Plett K.L."/>
            <person name="Tsai I.J."/>
            <person name="Slot J."/>
            <person name="Sipos G."/>
            <person name="Plett J."/>
            <person name="Nagy L.G."/>
            <person name="Grigoriev I.V."/>
        </authorList>
    </citation>
    <scope>NUCLEOTIDE SEQUENCE</scope>
    <source>
        <strain evidence="10">HWK02</strain>
    </source>
</reference>
<dbReference type="SUPFAM" id="SSF56784">
    <property type="entry name" value="HAD-like"/>
    <property type="match status" value="1"/>
</dbReference>
<dbReference type="InterPro" id="IPR023299">
    <property type="entry name" value="ATPase_P-typ_cyto_dom_N"/>
</dbReference>
<keyword evidence="3 7" id="KW-0479">Metal-binding</keyword>
<dbReference type="PANTHER" id="PTHR46594:SF4">
    <property type="entry name" value="P-TYPE CATION-TRANSPORTING ATPASE"/>
    <property type="match status" value="1"/>
</dbReference>
<dbReference type="Gene3D" id="3.30.70.100">
    <property type="match status" value="1"/>
</dbReference>
<feature type="transmembrane region" description="Helical" evidence="7">
    <location>
        <begin position="393"/>
        <end position="414"/>
    </location>
</feature>
<dbReference type="PRINTS" id="PR00119">
    <property type="entry name" value="CATATPASE"/>
</dbReference>
<evidence type="ECO:0000256" key="6">
    <source>
        <dbReference type="ARBA" id="ARBA00023136"/>
    </source>
</evidence>
<organism evidence="10 11">
    <name type="scientific">Armillaria luteobubalina</name>
    <dbReference type="NCBI Taxonomy" id="153913"/>
    <lineage>
        <taxon>Eukaryota</taxon>
        <taxon>Fungi</taxon>
        <taxon>Dikarya</taxon>
        <taxon>Basidiomycota</taxon>
        <taxon>Agaricomycotina</taxon>
        <taxon>Agaricomycetes</taxon>
        <taxon>Agaricomycetidae</taxon>
        <taxon>Agaricales</taxon>
        <taxon>Marasmiineae</taxon>
        <taxon>Physalacriaceae</taxon>
        <taxon>Armillaria</taxon>
    </lineage>
</organism>
<accession>A0AA39UTB8</accession>
<dbReference type="InterPro" id="IPR044492">
    <property type="entry name" value="P_typ_ATPase_HD_dom"/>
</dbReference>
<dbReference type="InterPro" id="IPR027256">
    <property type="entry name" value="P-typ_ATPase_IB"/>
</dbReference>
<dbReference type="InterPro" id="IPR006121">
    <property type="entry name" value="HMA_dom"/>
</dbReference>
<keyword evidence="2 7" id="KW-0812">Transmembrane</keyword>
<dbReference type="Pfam" id="PF00122">
    <property type="entry name" value="E1-E2_ATPase"/>
    <property type="match status" value="1"/>
</dbReference>
<feature type="transmembrane region" description="Helical" evidence="7">
    <location>
        <begin position="332"/>
        <end position="349"/>
    </location>
</feature>
<dbReference type="Pfam" id="PF00403">
    <property type="entry name" value="HMA"/>
    <property type="match status" value="1"/>
</dbReference>
<dbReference type="InterPro" id="IPR036412">
    <property type="entry name" value="HAD-like_sf"/>
</dbReference>
<comment type="similarity">
    <text evidence="7">Belongs to the cation transport ATPase (P-type) (TC 3.A.3) family. Type IB subfamily.</text>
</comment>
<sequence length="1005" mass="107159">MACSDVDSCCGLPDCGNHKSEESHSSSVAALATESQPVCADSCCTDSCREAEQALEPTIPPNQPAQDVDQPCSCCSGDDDIDDKSVRAIPKAESIALQTWALSIRSKTSGRESCCGAPCCKTSVRRGRRSRFLWKRKTAPCCSRVDEQHAGHTTTVDPSPEGQDGQEKVLTLMITGMDCPACSPRVERALKSLGVGDIKVDFLSARASCSYISGSTDPETIRRKVEKATGFLCTIASLRNGQQTLRISFASVGAPTLEALQNLLGHEQEILKLSKTDFRFTVESSARYATVREIHTAMLDKGWVASPVNEDDDEAAIDEAATFDFRRSISRFILSAVFTVPVLVLAWSHSYDSQFTLRGGISLGLASLIQIFCAGHIVVAAGRAVILDHHLDADVLIALSSLSAFLYSVVSYGYNVANHNVELDSFFETSALLITLILLGRLISVYARNAARRSSIGITPPPVEVAHWLDPKAAEGVRDIHTALLDVGDTVVVHAGEILPSDGIVSANMSDIDESLITGEAVPITKGPGASVLAGTTVLGPQSLYVCLSKTVQDNSLAELRRLTTEARSSRARIQDTADRIAQRIIPIVLCVASIAFLVWALVPKYARGESSGKAVADGLSYAVAILALSCPCALTLCVPLVILYARIVSQKPPFSLLFRSSAALQHARIVTHVIFDKTGTLTTGKMRVVEAVFNKDNDLGTAEGLIKALVVGSEHPVSAAVGRYLAAESEDLVDVETVVGKGIQANWNGSILRGGSVSWCAMQDEVCIVSMLDTGKSVFVVTIDNVFLAAFGLEDDLRPESSEVVSSLVARGILVSILSGDHQKAVDGVCRQLGVKGVQAKGNCLPEDKRDIVRMTSWSASCAQDDVEFGHDDGNNQARTAQGQSPQKNIVVFVGDGSNDTAALAQADIGVSLVSGTAIAINSADVVILSGGLKGLLQTIMVSRMTWRRILLSLVWALSYNVLAALFGSGLLVEVRIEPQWAGLGELASLVPVLLIAQSCRFFK</sequence>
<dbReference type="InterPro" id="IPR036163">
    <property type="entry name" value="HMA_dom_sf"/>
</dbReference>
<keyword evidence="7" id="KW-0547">Nucleotide-binding</keyword>
<dbReference type="GO" id="GO:0046872">
    <property type="term" value="F:metal ion binding"/>
    <property type="evidence" value="ECO:0007669"/>
    <property type="project" value="UniProtKB-KW"/>
</dbReference>
<evidence type="ECO:0000256" key="5">
    <source>
        <dbReference type="ARBA" id="ARBA00022989"/>
    </source>
</evidence>
<keyword evidence="4" id="KW-1278">Translocase</keyword>
<comment type="subcellular location">
    <subcellularLocation>
        <location evidence="1 7">Membrane</location>
    </subcellularLocation>
</comment>
<dbReference type="SUPFAM" id="SSF81660">
    <property type="entry name" value="Metal cation-transporting ATPase, ATP-binding domain N"/>
    <property type="match status" value="1"/>
</dbReference>
<dbReference type="InterPro" id="IPR018303">
    <property type="entry name" value="ATPase_P-typ_P_site"/>
</dbReference>
<dbReference type="NCBIfam" id="TIGR01525">
    <property type="entry name" value="ATPase-IB_hvy"/>
    <property type="match status" value="1"/>
</dbReference>
<dbReference type="InterPro" id="IPR017969">
    <property type="entry name" value="Heavy-metal-associated_CS"/>
</dbReference>
<feature type="transmembrane region" description="Helical" evidence="7">
    <location>
        <begin position="581"/>
        <end position="602"/>
    </location>
</feature>
<evidence type="ECO:0000256" key="4">
    <source>
        <dbReference type="ARBA" id="ARBA00022967"/>
    </source>
</evidence>
<comment type="caution">
    <text evidence="10">The sequence shown here is derived from an EMBL/GenBank/DDBJ whole genome shotgun (WGS) entry which is preliminary data.</text>
</comment>
<dbReference type="NCBIfam" id="TIGR01494">
    <property type="entry name" value="ATPase_P-type"/>
    <property type="match status" value="1"/>
</dbReference>
<dbReference type="SFLD" id="SFLDG00002">
    <property type="entry name" value="C1.7:_P-type_atpase_like"/>
    <property type="match status" value="1"/>
</dbReference>
<evidence type="ECO:0000313" key="10">
    <source>
        <dbReference type="EMBL" id="KAK0502318.1"/>
    </source>
</evidence>
<dbReference type="InterPro" id="IPR023214">
    <property type="entry name" value="HAD_sf"/>
</dbReference>
<dbReference type="CDD" id="cd00371">
    <property type="entry name" value="HMA"/>
    <property type="match status" value="1"/>
</dbReference>
<dbReference type="Proteomes" id="UP001175228">
    <property type="component" value="Unassembled WGS sequence"/>
</dbReference>
<dbReference type="PROSITE" id="PS00154">
    <property type="entry name" value="ATPASE_E1_E2"/>
    <property type="match status" value="1"/>
</dbReference>
<dbReference type="InterPro" id="IPR008250">
    <property type="entry name" value="ATPase_P-typ_transduc_dom_A_sf"/>
</dbReference>
<dbReference type="SUPFAM" id="SSF81653">
    <property type="entry name" value="Calcium ATPase, transduction domain A"/>
    <property type="match status" value="1"/>
</dbReference>
<dbReference type="Gene3D" id="3.40.50.1000">
    <property type="entry name" value="HAD superfamily/HAD-like"/>
    <property type="match status" value="1"/>
</dbReference>
<dbReference type="InterPro" id="IPR001757">
    <property type="entry name" value="P_typ_ATPase"/>
</dbReference>
<dbReference type="Gene3D" id="2.70.150.10">
    <property type="entry name" value="Calcium-transporting ATPase, cytoplasmic transduction domain A"/>
    <property type="match status" value="1"/>
</dbReference>
<evidence type="ECO:0000256" key="1">
    <source>
        <dbReference type="ARBA" id="ARBA00004370"/>
    </source>
</evidence>
<dbReference type="AlphaFoldDB" id="A0AA39UTB8"/>
<dbReference type="Pfam" id="PF00702">
    <property type="entry name" value="Hydrolase"/>
    <property type="match status" value="1"/>
</dbReference>
<keyword evidence="11" id="KW-1185">Reference proteome</keyword>
<dbReference type="PROSITE" id="PS01229">
    <property type="entry name" value="COF_2"/>
    <property type="match status" value="1"/>
</dbReference>
<dbReference type="Gene3D" id="3.40.1110.10">
    <property type="entry name" value="Calcium-transporting ATPase, cytoplasmic domain N"/>
    <property type="match status" value="1"/>
</dbReference>
<keyword evidence="6 7" id="KW-0472">Membrane</keyword>
<proteinExistence type="inferred from homology"/>